<accession>A0A1I7WRZ4</accession>
<protein>
    <submittedName>
        <fullName evidence="2">Uncharacterized protein</fullName>
    </submittedName>
</protein>
<dbReference type="AlphaFoldDB" id="A0A1I7WRZ4"/>
<name>A0A1I7WRZ4_HETBA</name>
<reference evidence="2" key="1">
    <citation type="submission" date="2016-11" db="UniProtKB">
        <authorList>
            <consortium name="WormBaseParasite"/>
        </authorList>
    </citation>
    <scope>IDENTIFICATION</scope>
</reference>
<dbReference type="Proteomes" id="UP000095283">
    <property type="component" value="Unplaced"/>
</dbReference>
<evidence type="ECO:0000313" key="2">
    <source>
        <dbReference type="WBParaSite" id="Hba_07920"/>
    </source>
</evidence>
<evidence type="ECO:0000313" key="1">
    <source>
        <dbReference type="Proteomes" id="UP000095283"/>
    </source>
</evidence>
<dbReference type="WBParaSite" id="Hba_07920">
    <property type="protein sequence ID" value="Hba_07920"/>
    <property type="gene ID" value="Hba_07920"/>
</dbReference>
<sequence>MSTMLITFTILSYSSSAQSYYLHIDALAVPLAI</sequence>
<proteinExistence type="predicted"/>
<organism evidence="1 2">
    <name type="scientific">Heterorhabditis bacteriophora</name>
    <name type="common">Entomopathogenic nematode worm</name>
    <dbReference type="NCBI Taxonomy" id="37862"/>
    <lineage>
        <taxon>Eukaryota</taxon>
        <taxon>Metazoa</taxon>
        <taxon>Ecdysozoa</taxon>
        <taxon>Nematoda</taxon>
        <taxon>Chromadorea</taxon>
        <taxon>Rhabditida</taxon>
        <taxon>Rhabditina</taxon>
        <taxon>Rhabditomorpha</taxon>
        <taxon>Strongyloidea</taxon>
        <taxon>Heterorhabditidae</taxon>
        <taxon>Heterorhabditis</taxon>
    </lineage>
</organism>
<keyword evidence="1" id="KW-1185">Reference proteome</keyword>